<reference evidence="2" key="1">
    <citation type="submission" date="2023-06" db="EMBL/GenBank/DDBJ databases">
        <title>Genome-scale phylogeny and comparative genomics of the fungal order Sordariales.</title>
        <authorList>
            <consortium name="Lawrence Berkeley National Laboratory"/>
            <person name="Hensen N."/>
            <person name="Bonometti L."/>
            <person name="Westerberg I."/>
            <person name="Brannstrom I.O."/>
            <person name="Guillou S."/>
            <person name="Cros-Aarteil S."/>
            <person name="Calhoun S."/>
            <person name="Haridas S."/>
            <person name="Kuo A."/>
            <person name="Mondo S."/>
            <person name="Pangilinan J."/>
            <person name="Riley R."/>
            <person name="Labutti K."/>
            <person name="Andreopoulos B."/>
            <person name="Lipzen A."/>
            <person name="Chen C."/>
            <person name="Yanf M."/>
            <person name="Daum C."/>
            <person name="Ng V."/>
            <person name="Clum A."/>
            <person name="Steindorff A."/>
            <person name="Ohm R."/>
            <person name="Martin F."/>
            <person name="Silar P."/>
            <person name="Natvig D."/>
            <person name="Lalanne C."/>
            <person name="Gautier V."/>
            <person name="Ament-Velasquez S.L."/>
            <person name="Kruys A."/>
            <person name="Hutchinson M.I."/>
            <person name="Powell A.J."/>
            <person name="Barry K."/>
            <person name="Miller A.N."/>
            <person name="Grigoriev I.V."/>
            <person name="Debuchy R."/>
            <person name="Gladieux P."/>
            <person name="Thoren M.H."/>
            <person name="Johannesson H."/>
        </authorList>
    </citation>
    <scope>NUCLEOTIDE SEQUENCE</scope>
    <source>
        <strain evidence="2">CBS 307.81</strain>
    </source>
</reference>
<organism evidence="2 3">
    <name type="scientific">Cercophora samala</name>
    <dbReference type="NCBI Taxonomy" id="330535"/>
    <lineage>
        <taxon>Eukaryota</taxon>
        <taxon>Fungi</taxon>
        <taxon>Dikarya</taxon>
        <taxon>Ascomycota</taxon>
        <taxon>Pezizomycotina</taxon>
        <taxon>Sordariomycetes</taxon>
        <taxon>Sordariomycetidae</taxon>
        <taxon>Sordariales</taxon>
        <taxon>Lasiosphaeriaceae</taxon>
        <taxon>Cercophora</taxon>
    </lineage>
</organism>
<evidence type="ECO:0000313" key="2">
    <source>
        <dbReference type="EMBL" id="KAK0670072.1"/>
    </source>
</evidence>
<gene>
    <name evidence="2" type="ORF">QBC41DRAFT_345760</name>
</gene>
<feature type="compositionally biased region" description="Low complexity" evidence="1">
    <location>
        <begin position="25"/>
        <end position="40"/>
    </location>
</feature>
<dbReference type="AlphaFoldDB" id="A0AA40DB26"/>
<protein>
    <submittedName>
        <fullName evidence="2">Uncharacterized protein</fullName>
    </submittedName>
</protein>
<comment type="caution">
    <text evidence="2">The sequence shown here is derived from an EMBL/GenBank/DDBJ whole genome shotgun (WGS) entry which is preliminary data.</text>
</comment>
<evidence type="ECO:0000313" key="3">
    <source>
        <dbReference type="Proteomes" id="UP001174997"/>
    </source>
</evidence>
<feature type="compositionally biased region" description="Polar residues" evidence="1">
    <location>
        <begin position="69"/>
        <end position="86"/>
    </location>
</feature>
<sequence>MSNEQSRPKYIARVGGSFGPPVPTSQRPSSVSPQAAPPAQKTKPEDYRYLPAFEYVNLTKLQHSNPSVYTAVTSTPKPPTSDNTNPPKKLKSYPTGTLYPGPPGYTPQPRMSPSCPQHLCPICSTPIGHGPGQDFTGNLPCRHRGPCASRPCILAYYGSPSPWALPYTGLVPIYCRAPGCGAMVEAWCQVKCQENTSSSVGRIFHNEAYRDPEVVKAEEAARWAAMDREAEARAQEWHSEVRGERRRTWADRGKRAATIV</sequence>
<name>A0AA40DB26_9PEZI</name>
<keyword evidence="3" id="KW-1185">Reference proteome</keyword>
<evidence type="ECO:0000256" key="1">
    <source>
        <dbReference type="SAM" id="MobiDB-lite"/>
    </source>
</evidence>
<dbReference type="EMBL" id="JAULSY010000035">
    <property type="protein sequence ID" value="KAK0670072.1"/>
    <property type="molecule type" value="Genomic_DNA"/>
</dbReference>
<dbReference type="Proteomes" id="UP001174997">
    <property type="component" value="Unassembled WGS sequence"/>
</dbReference>
<proteinExistence type="predicted"/>
<accession>A0AA40DB26</accession>
<feature type="region of interest" description="Disordered" evidence="1">
    <location>
        <begin position="69"/>
        <end position="95"/>
    </location>
</feature>
<feature type="region of interest" description="Disordered" evidence="1">
    <location>
        <begin position="1"/>
        <end position="46"/>
    </location>
</feature>